<comment type="caution">
    <text evidence="1">The sequence shown here is derived from an EMBL/GenBank/DDBJ whole genome shotgun (WGS) entry which is preliminary data.</text>
</comment>
<gene>
    <name evidence="1" type="ORF">Pint_08401</name>
</gene>
<name>A0ACC0XX92_9ROSI</name>
<dbReference type="EMBL" id="CM047745">
    <property type="protein sequence ID" value="KAJ0025494.1"/>
    <property type="molecule type" value="Genomic_DNA"/>
</dbReference>
<sequence>MGHLKRLRIFIGFLKDKASLIKATFSTKRQTSSIRRAVLRATSHRTSTPPSNKRIAAVLSFGHGSRTRASACIQALMDRLHATRNAFVALKCLFTIHNIITRGSFILKDQLSIYPSYGGRNFLNLSMFRDSSDPETWELSSWVRWYACVLERNLTVSRVVGYYFSSPKSSKKMNDDNEEKVLALLSSDLLRELDALVGSVQEISDVPSSLNLQRNNLVHEVVRLVGEDYRLIQHEIFLRVGELGERLISLSREELTQFLDTLKRLEDCEDRLLRLFVNRYKNHGLWNSIHETTTKIMVVAVNKNVQEKALMKIWRRDKSSELSGQSLQLTSSDTWLGLDRAPLSLSTAR</sequence>
<reference evidence="2" key="1">
    <citation type="journal article" date="2023" name="G3 (Bethesda)">
        <title>Genome assembly and association tests identify interacting loci associated with vigor, precocity, and sex in interspecific pistachio rootstocks.</title>
        <authorList>
            <person name="Palmer W."/>
            <person name="Jacygrad E."/>
            <person name="Sagayaradj S."/>
            <person name="Cavanaugh K."/>
            <person name="Han R."/>
            <person name="Bertier L."/>
            <person name="Beede B."/>
            <person name="Kafkas S."/>
            <person name="Golino D."/>
            <person name="Preece J."/>
            <person name="Michelmore R."/>
        </authorList>
    </citation>
    <scope>NUCLEOTIDE SEQUENCE [LARGE SCALE GENOMIC DNA]</scope>
</reference>
<protein>
    <submittedName>
        <fullName evidence="1">Uncharacterized protein</fullName>
    </submittedName>
</protein>
<accession>A0ACC0XX92</accession>
<evidence type="ECO:0000313" key="1">
    <source>
        <dbReference type="EMBL" id="KAJ0025494.1"/>
    </source>
</evidence>
<keyword evidence="2" id="KW-1185">Reference proteome</keyword>
<proteinExistence type="predicted"/>
<dbReference type="Proteomes" id="UP001163603">
    <property type="component" value="Chromosome 10"/>
</dbReference>
<organism evidence="1 2">
    <name type="scientific">Pistacia integerrima</name>
    <dbReference type="NCBI Taxonomy" id="434235"/>
    <lineage>
        <taxon>Eukaryota</taxon>
        <taxon>Viridiplantae</taxon>
        <taxon>Streptophyta</taxon>
        <taxon>Embryophyta</taxon>
        <taxon>Tracheophyta</taxon>
        <taxon>Spermatophyta</taxon>
        <taxon>Magnoliopsida</taxon>
        <taxon>eudicotyledons</taxon>
        <taxon>Gunneridae</taxon>
        <taxon>Pentapetalae</taxon>
        <taxon>rosids</taxon>
        <taxon>malvids</taxon>
        <taxon>Sapindales</taxon>
        <taxon>Anacardiaceae</taxon>
        <taxon>Pistacia</taxon>
    </lineage>
</organism>
<evidence type="ECO:0000313" key="2">
    <source>
        <dbReference type="Proteomes" id="UP001163603"/>
    </source>
</evidence>